<organism evidence="1 2">
    <name type="scientific">Rhizophagus irregularis</name>
    <dbReference type="NCBI Taxonomy" id="588596"/>
    <lineage>
        <taxon>Eukaryota</taxon>
        <taxon>Fungi</taxon>
        <taxon>Fungi incertae sedis</taxon>
        <taxon>Mucoromycota</taxon>
        <taxon>Glomeromycotina</taxon>
        <taxon>Glomeromycetes</taxon>
        <taxon>Glomerales</taxon>
        <taxon>Glomeraceae</taxon>
        <taxon>Rhizophagus</taxon>
    </lineage>
</organism>
<accession>A0A2N0QW81</accession>
<dbReference type="VEuPathDB" id="FungiDB:RhiirA1_475835"/>
<evidence type="ECO:0000313" key="1">
    <source>
        <dbReference type="EMBL" id="PKC55315.1"/>
    </source>
</evidence>
<dbReference type="Proteomes" id="UP000232688">
    <property type="component" value="Unassembled WGS sequence"/>
</dbReference>
<name>A0A2N0QW81_9GLOM</name>
<sequence>MRKIKKKKFILCRYGTLYIKAPGKTNNSEYSNLKRDQLVVATSKSVEARREDTIEEYPP</sequence>
<reference evidence="1 2" key="1">
    <citation type="submission" date="2017-10" db="EMBL/GenBank/DDBJ databases">
        <title>Extensive intraspecific genome diversity in a model arbuscular mycorrhizal fungus.</title>
        <authorList>
            <person name="Chen E.C.H."/>
            <person name="Morin E."/>
            <person name="Baudet D."/>
            <person name="Noel J."/>
            <person name="Ndikumana S."/>
            <person name="Charron P."/>
            <person name="St-Onge C."/>
            <person name="Giorgi J."/>
            <person name="Grigoriev I.V."/>
            <person name="Roux C."/>
            <person name="Martin F.M."/>
            <person name="Corradi N."/>
        </authorList>
    </citation>
    <scope>NUCLEOTIDE SEQUENCE [LARGE SCALE GENOMIC DNA]</scope>
    <source>
        <strain evidence="1 2">A1</strain>
    </source>
</reference>
<reference evidence="1 2" key="2">
    <citation type="submission" date="2017-10" db="EMBL/GenBank/DDBJ databases">
        <title>Genome analyses suggest a sexual origin of heterokaryosis in a supposedly ancient asexual fungus.</title>
        <authorList>
            <person name="Corradi N."/>
            <person name="Sedzielewska K."/>
            <person name="Noel J."/>
            <person name="Charron P."/>
            <person name="Farinelli L."/>
            <person name="Marton T."/>
            <person name="Kruger M."/>
            <person name="Pelin A."/>
            <person name="Brachmann A."/>
            <person name="Corradi N."/>
        </authorList>
    </citation>
    <scope>NUCLEOTIDE SEQUENCE [LARGE SCALE GENOMIC DNA]</scope>
    <source>
        <strain evidence="1 2">A1</strain>
    </source>
</reference>
<protein>
    <submittedName>
        <fullName evidence="1">Uncharacterized protein</fullName>
    </submittedName>
</protein>
<dbReference type="EMBL" id="LLXH01002680">
    <property type="protein sequence ID" value="PKC55315.1"/>
    <property type="molecule type" value="Genomic_DNA"/>
</dbReference>
<gene>
    <name evidence="1" type="ORF">RhiirA1_475835</name>
</gene>
<comment type="caution">
    <text evidence="1">The sequence shown here is derived from an EMBL/GenBank/DDBJ whole genome shotgun (WGS) entry which is preliminary data.</text>
</comment>
<dbReference type="AlphaFoldDB" id="A0A2N0QW81"/>
<evidence type="ECO:0000313" key="2">
    <source>
        <dbReference type="Proteomes" id="UP000232688"/>
    </source>
</evidence>
<proteinExistence type="predicted"/>